<reference evidence="4 5" key="1">
    <citation type="submission" date="2019-02" db="EMBL/GenBank/DDBJ databases">
        <title>Genome sequencing of the rare red list fungi Dentipellis fragilis.</title>
        <authorList>
            <person name="Buettner E."/>
            <person name="Kellner H."/>
        </authorList>
    </citation>
    <scope>NUCLEOTIDE SEQUENCE [LARGE SCALE GENOMIC DNA]</scope>
    <source>
        <strain evidence="4 5">DSM 105465</strain>
    </source>
</reference>
<feature type="transmembrane region" description="Helical" evidence="2">
    <location>
        <begin position="43"/>
        <end position="64"/>
    </location>
</feature>
<keyword evidence="5" id="KW-1185">Reference proteome</keyword>
<feature type="transmembrane region" description="Helical" evidence="2">
    <location>
        <begin position="12"/>
        <end position="31"/>
    </location>
</feature>
<feature type="transmembrane region" description="Helical" evidence="2">
    <location>
        <begin position="162"/>
        <end position="184"/>
    </location>
</feature>
<feature type="transmembrane region" description="Helical" evidence="2">
    <location>
        <begin position="108"/>
        <end position="126"/>
    </location>
</feature>
<protein>
    <recommendedName>
        <fullName evidence="3">Sugar phosphate transporter domain-containing protein</fullName>
    </recommendedName>
</protein>
<dbReference type="AlphaFoldDB" id="A0A4Y9Z7R3"/>
<evidence type="ECO:0000313" key="4">
    <source>
        <dbReference type="EMBL" id="TFY70552.1"/>
    </source>
</evidence>
<dbReference type="Proteomes" id="UP000298327">
    <property type="component" value="Unassembled WGS sequence"/>
</dbReference>
<feature type="domain" description="Sugar phosphate transporter" evidence="3">
    <location>
        <begin position="13"/>
        <end position="290"/>
    </location>
</feature>
<keyword evidence="2" id="KW-0812">Transmembrane</keyword>
<name>A0A4Y9Z7R3_9AGAM</name>
<feature type="region of interest" description="Disordered" evidence="1">
    <location>
        <begin position="335"/>
        <end position="373"/>
    </location>
</feature>
<feature type="transmembrane region" description="Helical" evidence="2">
    <location>
        <begin position="133"/>
        <end position="150"/>
    </location>
</feature>
<dbReference type="EMBL" id="SEOQ01000096">
    <property type="protein sequence ID" value="TFY70552.1"/>
    <property type="molecule type" value="Genomic_DNA"/>
</dbReference>
<gene>
    <name evidence="4" type="ORF">EVG20_g2460</name>
</gene>
<sequence>MESSRSKPSVHQIAAVVAFYMTAALVMVFVNKAVLNSSPELPLLFLFIQLIIAVILLHTSAFFSSKIEIPRYDLHTVKKLVPVVLVNIIGLVFNTLCLRDVEASFFQIARGLVLPLTIAVSSAATYSTPSIRVIIAAVGVMAGFFLGVAPESNLPVSAIPSTLSLFYGVLSSLFIAVHSVLIKSSLPYCNHSSIQLAYWTNAGSAVILAPFVILHAEPFKLLAMMGNPDWDMGTFVWGSLVTGVFGFLLCVAGVLSIKVTSPITHMFSSAARSVIQTLLAVWLFHDVLTLYGVSPTLHTSSHSPSSNRNRVASILTILTGTMYYTWVKSAEGAHPPPARPVDLEAMGSRDGQSKSDQEVIWQAPEKEIGEEDK</sequence>
<comment type="caution">
    <text evidence="4">The sequence shown here is derived from an EMBL/GenBank/DDBJ whole genome shotgun (WGS) entry which is preliminary data.</text>
</comment>
<evidence type="ECO:0000313" key="5">
    <source>
        <dbReference type="Proteomes" id="UP000298327"/>
    </source>
</evidence>
<feature type="transmembrane region" description="Helical" evidence="2">
    <location>
        <begin position="76"/>
        <end position="96"/>
    </location>
</feature>
<dbReference type="OrthoDB" id="5547497at2759"/>
<keyword evidence="2" id="KW-0472">Membrane</keyword>
<dbReference type="InterPro" id="IPR004853">
    <property type="entry name" value="Sugar_P_trans_dom"/>
</dbReference>
<dbReference type="Pfam" id="PF03151">
    <property type="entry name" value="TPT"/>
    <property type="match status" value="1"/>
</dbReference>
<keyword evidence="2" id="KW-1133">Transmembrane helix</keyword>
<accession>A0A4Y9Z7R3</accession>
<evidence type="ECO:0000259" key="3">
    <source>
        <dbReference type="Pfam" id="PF03151"/>
    </source>
</evidence>
<evidence type="ECO:0000256" key="2">
    <source>
        <dbReference type="SAM" id="Phobius"/>
    </source>
</evidence>
<feature type="transmembrane region" description="Helical" evidence="2">
    <location>
        <begin position="196"/>
        <end position="216"/>
    </location>
</feature>
<proteinExistence type="predicted"/>
<evidence type="ECO:0000256" key="1">
    <source>
        <dbReference type="SAM" id="MobiDB-lite"/>
    </source>
</evidence>
<organism evidence="4 5">
    <name type="scientific">Dentipellis fragilis</name>
    <dbReference type="NCBI Taxonomy" id="205917"/>
    <lineage>
        <taxon>Eukaryota</taxon>
        <taxon>Fungi</taxon>
        <taxon>Dikarya</taxon>
        <taxon>Basidiomycota</taxon>
        <taxon>Agaricomycotina</taxon>
        <taxon>Agaricomycetes</taxon>
        <taxon>Russulales</taxon>
        <taxon>Hericiaceae</taxon>
        <taxon>Dentipellis</taxon>
    </lineage>
</organism>
<feature type="transmembrane region" description="Helical" evidence="2">
    <location>
        <begin position="236"/>
        <end position="257"/>
    </location>
</feature>